<dbReference type="Proteomes" id="UP000091820">
    <property type="component" value="Unassembled WGS sequence"/>
</dbReference>
<evidence type="ECO:0000313" key="3">
    <source>
        <dbReference type="Proteomes" id="UP000091820"/>
    </source>
</evidence>
<feature type="transmembrane region" description="Helical" evidence="1">
    <location>
        <begin position="84"/>
        <end position="108"/>
    </location>
</feature>
<evidence type="ECO:0000313" key="2">
    <source>
        <dbReference type="EnsemblMetazoa" id="GBRI043893-PA"/>
    </source>
</evidence>
<proteinExistence type="predicted"/>
<reference evidence="3" key="1">
    <citation type="submission" date="2014-03" db="EMBL/GenBank/DDBJ databases">
        <authorList>
            <person name="Aksoy S."/>
            <person name="Warren W."/>
            <person name="Wilson R.K."/>
        </authorList>
    </citation>
    <scope>NUCLEOTIDE SEQUENCE [LARGE SCALE GENOMIC DNA]</scope>
    <source>
        <strain evidence="3">IAEA</strain>
    </source>
</reference>
<keyword evidence="3" id="KW-1185">Reference proteome</keyword>
<accession>A0A1A9X4G5</accession>
<dbReference type="EnsemblMetazoa" id="GBRI043893-RA">
    <property type="protein sequence ID" value="GBRI043893-PA"/>
    <property type="gene ID" value="GBRI043893"/>
</dbReference>
<organism evidence="2 3">
    <name type="scientific">Glossina brevipalpis</name>
    <dbReference type="NCBI Taxonomy" id="37001"/>
    <lineage>
        <taxon>Eukaryota</taxon>
        <taxon>Metazoa</taxon>
        <taxon>Ecdysozoa</taxon>
        <taxon>Arthropoda</taxon>
        <taxon>Hexapoda</taxon>
        <taxon>Insecta</taxon>
        <taxon>Pterygota</taxon>
        <taxon>Neoptera</taxon>
        <taxon>Endopterygota</taxon>
        <taxon>Diptera</taxon>
        <taxon>Brachycera</taxon>
        <taxon>Muscomorpha</taxon>
        <taxon>Hippoboscoidea</taxon>
        <taxon>Glossinidae</taxon>
        <taxon>Glossina</taxon>
    </lineage>
</organism>
<reference evidence="2" key="2">
    <citation type="submission" date="2020-05" db="UniProtKB">
        <authorList>
            <consortium name="EnsemblMetazoa"/>
        </authorList>
    </citation>
    <scope>IDENTIFICATION</scope>
    <source>
        <strain evidence="2">IAEA</strain>
    </source>
</reference>
<keyword evidence="1" id="KW-0472">Membrane</keyword>
<dbReference type="AlphaFoldDB" id="A0A1A9X4G5"/>
<keyword evidence="1" id="KW-0812">Transmembrane</keyword>
<dbReference type="VEuPathDB" id="VectorBase:GBRI043893"/>
<keyword evidence="1" id="KW-1133">Transmembrane helix</keyword>
<protein>
    <submittedName>
        <fullName evidence="2">Uncharacterized protein</fullName>
    </submittedName>
</protein>
<name>A0A1A9X4G5_9MUSC</name>
<sequence length="198" mass="22127">MAHSTGKHQRACVANLSTNVARYKKKTLRITDTIQSFCATSQCVNIDVVKLNFFHTIALPTYQPTTTTTTIASIYDNKLYAVDYLFVTVTMAVTVTVTVTLLCFGLYLHLAHSARNTFISGVKIDQDEEKRRNDSEICVLSRNLLNSPVDYDKVLAAYSLKCKHSDKSNREVKIVLLTDNIDVGINILTRSIGVIEEC</sequence>
<evidence type="ECO:0000256" key="1">
    <source>
        <dbReference type="SAM" id="Phobius"/>
    </source>
</evidence>